<dbReference type="GO" id="GO:0071949">
    <property type="term" value="F:FAD binding"/>
    <property type="evidence" value="ECO:0007669"/>
    <property type="project" value="InterPro"/>
</dbReference>
<dbReference type="InterPro" id="IPR016169">
    <property type="entry name" value="FAD-bd_PCMH_sub2"/>
</dbReference>
<name>A0A2K1JIK3_PHYPA</name>
<dbReference type="Pfam" id="PF01565">
    <property type="entry name" value="FAD_binding_4"/>
    <property type="match status" value="1"/>
</dbReference>
<reference evidence="5 7" key="2">
    <citation type="journal article" date="2018" name="Plant J.">
        <title>The Physcomitrella patens chromosome-scale assembly reveals moss genome structure and evolution.</title>
        <authorList>
            <person name="Lang D."/>
            <person name="Ullrich K.K."/>
            <person name="Murat F."/>
            <person name="Fuchs J."/>
            <person name="Jenkins J."/>
            <person name="Haas F.B."/>
            <person name="Piednoel M."/>
            <person name="Gundlach H."/>
            <person name="Van Bel M."/>
            <person name="Meyberg R."/>
            <person name="Vives C."/>
            <person name="Morata J."/>
            <person name="Symeonidi A."/>
            <person name="Hiss M."/>
            <person name="Muchero W."/>
            <person name="Kamisugi Y."/>
            <person name="Saleh O."/>
            <person name="Blanc G."/>
            <person name="Decker E.L."/>
            <person name="van Gessel N."/>
            <person name="Grimwood J."/>
            <person name="Hayes R.D."/>
            <person name="Graham S.W."/>
            <person name="Gunter L.E."/>
            <person name="McDaniel S.F."/>
            <person name="Hoernstein S.N.W."/>
            <person name="Larsson A."/>
            <person name="Li F.W."/>
            <person name="Perroud P.F."/>
            <person name="Phillips J."/>
            <person name="Ranjan P."/>
            <person name="Rokshar D.S."/>
            <person name="Rothfels C.J."/>
            <person name="Schneider L."/>
            <person name="Shu S."/>
            <person name="Stevenson D.W."/>
            <person name="Thummler F."/>
            <person name="Tillich M."/>
            <person name="Villarreal Aguilar J.C."/>
            <person name="Widiez T."/>
            <person name="Wong G.K."/>
            <person name="Wymore A."/>
            <person name="Zhang Y."/>
            <person name="Zimmer A.D."/>
            <person name="Quatrano R.S."/>
            <person name="Mayer K.F.X."/>
            <person name="Goodstein D."/>
            <person name="Casacuberta J.M."/>
            <person name="Vandepoele K."/>
            <person name="Reski R."/>
            <person name="Cuming A.C."/>
            <person name="Tuskan G.A."/>
            <person name="Maumus F."/>
            <person name="Salse J."/>
            <person name="Schmutz J."/>
            <person name="Rensing S.A."/>
        </authorList>
    </citation>
    <scope>NUCLEOTIDE SEQUENCE [LARGE SCALE GENOMIC DNA]</scope>
    <source>
        <strain evidence="6 7">cv. Gransden 2004</strain>
    </source>
</reference>
<dbReference type="AlphaFoldDB" id="A0A2K1JIK3"/>
<evidence type="ECO:0000313" key="7">
    <source>
        <dbReference type="Proteomes" id="UP000006727"/>
    </source>
</evidence>
<dbReference type="EnsemblPlants" id="Pp3c14_20590V3.1">
    <property type="protein sequence ID" value="PAC:32959849.CDS.1"/>
    <property type="gene ID" value="Pp3c14_20590"/>
</dbReference>
<dbReference type="Gene3D" id="3.30.465.10">
    <property type="match status" value="1"/>
</dbReference>
<reference evidence="5 7" key="1">
    <citation type="journal article" date="2008" name="Science">
        <title>The Physcomitrella genome reveals evolutionary insights into the conquest of land by plants.</title>
        <authorList>
            <person name="Rensing S."/>
            <person name="Lang D."/>
            <person name="Zimmer A."/>
            <person name="Terry A."/>
            <person name="Salamov A."/>
            <person name="Shapiro H."/>
            <person name="Nishiyama T."/>
            <person name="Perroud P.-F."/>
            <person name="Lindquist E."/>
            <person name="Kamisugi Y."/>
            <person name="Tanahashi T."/>
            <person name="Sakakibara K."/>
            <person name="Fujita T."/>
            <person name="Oishi K."/>
            <person name="Shin-I T."/>
            <person name="Kuroki Y."/>
            <person name="Toyoda A."/>
            <person name="Suzuki Y."/>
            <person name="Hashimoto A."/>
            <person name="Yamaguchi K."/>
            <person name="Sugano A."/>
            <person name="Kohara Y."/>
            <person name="Fujiyama A."/>
            <person name="Anterola A."/>
            <person name="Aoki S."/>
            <person name="Ashton N."/>
            <person name="Barbazuk W.B."/>
            <person name="Barker E."/>
            <person name="Bennetzen J."/>
            <person name="Bezanilla M."/>
            <person name="Blankenship R."/>
            <person name="Cho S.H."/>
            <person name="Dutcher S."/>
            <person name="Estelle M."/>
            <person name="Fawcett J.A."/>
            <person name="Gundlach H."/>
            <person name="Hanada K."/>
            <person name="Heyl A."/>
            <person name="Hicks K.A."/>
            <person name="Hugh J."/>
            <person name="Lohr M."/>
            <person name="Mayer K."/>
            <person name="Melkozernov A."/>
            <person name="Murata T."/>
            <person name="Nelson D."/>
            <person name="Pils B."/>
            <person name="Prigge M."/>
            <person name="Reiss B."/>
            <person name="Renner T."/>
            <person name="Rombauts S."/>
            <person name="Rushton P."/>
            <person name="Sanderfoot A."/>
            <person name="Schween G."/>
            <person name="Shiu S.-H."/>
            <person name="Stueber K."/>
            <person name="Theodoulou F.L."/>
            <person name="Tu H."/>
            <person name="Van de Peer Y."/>
            <person name="Verrier P.J."/>
            <person name="Waters E."/>
            <person name="Wood A."/>
            <person name="Yang L."/>
            <person name="Cove D."/>
            <person name="Cuming A."/>
            <person name="Hasebe M."/>
            <person name="Lucas S."/>
            <person name="Mishler D.B."/>
            <person name="Reski R."/>
            <person name="Grigoriev I."/>
            <person name="Quatrano R.S."/>
            <person name="Boore J.L."/>
        </authorList>
    </citation>
    <scope>NUCLEOTIDE SEQUENCE [LARGE SCALE GENOMIC DNA]</scope>
    <source>
        <strain evidence="6 7">cv. Gransden 2004</strain>
    </source>
</reference>
<comment type="cofactor">
    <cofactor evidence="1">
        <name>FAD</name>
        <dbReference type="ChEBI" id="CHEBI:57692"/>
    </cofactor>
</comment>
<accession>A0A2K1JIK3</accession>
<dbReference type="GO" id="GO:0080049">
    <property type="term" value="F:L-gulono-1,4-lactone dehydrogenase activity"/>
    <property type="evidence" value="ECO:0000318"/>
    <property type="project" value="GO_Central"/>
</dbReference>
<dbReference type="InterPro" id="IPR007173">
    <property type="entry name" value="ALO_C"/>
</dbReference>
<gene>
    <name evidence="5" type="ORF">PHYPA_018781</name>
</gene>
<dbReference type="InterPro" id="IPR016166">
    <property type="entry name" value="FAD-bd_PCMH"/>
</dbReference>
<dbReference type="EnsemblPlants" id="Pp3c14_20590V3.2">
    <property type="protein sequence ID" value="PAC:32959850.CDS.1"/>
    <property type="gene ID" value="Pp3c14_20590"/>
</dbReference>
<dbReference type="Gene3D" id="3.30.70.2520">
    <property type="match status" value="1"/>
</dbReference>
<dbReference type="UniPathway" id="UPA00132"/>
<dbReference type="GO" id="GO:0019853">
    <property type="term" value="P:L-ascorbic acid biosynthetic process"/>
    <property type="evidence" value="ECO:0007669"/>
    <property type="project" value="UniProtKB-UniPathway"/>
</dbReference>
<evidence type="ECO:0000313" key="6">
    <source>
        <dbReference type="EnsemblPlants" id="PAC:32959849.CDS.1"/>
    </source>
</evidence>
<dbReference type="InterPro" id="IPR016167">
    <property type="entry name" value="FAD-bd_PCMH_sub1"/>
</dbReference>
<dbReference type="EMBL" id="ABEU02000014">
    <property type="protein sequence ID" value="PNR41378.1"/>
    <property type="molecule type" value="Genomic_DNA"/>
</dbReference>
<dbReference type="GO" id="GO:0016020">
    <property type="term" value="C:membrane"/>
    <property type="evidence" value="ECO:0007669"/>
    <property type="project" value="InterPro"/>
</dbReference>
<dbReference type="SUPFAM" id="SSF56176">
    <property type="entry name" value="FAD-binding/transporter-associated domain-like"/>
    <property type="match status" value="1"/>
</dbReference>
<dbReference type="InParanoid" id="A0A2K1JIK3"/>
<dbReference type="Proteomes" id="UP000006727">
    <property type="component" value="Chromosome 14"/>
</dbReference>
<dbReference type="Gene3D" id="3.30.70.2530">
    <property type="match status" value="1"/>
</dbReference>
<evidence type="ECO:0000256" key="2">
    <source>
        <dbReference type="ARBA" id="ARBA00005147"/>
    </source>
</evidence>
<dbReference type="Gramene" id="Pp3c14_20590V3.1">
    <property type="protein sequence ID" value="PAC:32959849.CDS.1"/>
    <property type="gene ID" value="Pp3c14_20590"/>
</dbReference>
<dbReference type="PIRSF" id="PIRSF000136">
    <property type="entry name" value="LGO_GLO"/>
    <property type="match status" value="1"/>
</dbReference>
<dbReference type="PROSITE" id="PS51257">
    <property type="entry name" value="PROKAR_LIPOPROTEIN"/>
    <property type="match status" value="1"/>
</dbReference>
<dbReference type="Gene3D" id="3.30.43.10">
    <property type="entry name" value="Uridine Diphospho-n-acetylenolpyruvylglucosamine Reductase, domain 2"/>
    <property type="match status" value="1"/>
</dbReference>
<sequence>MVENKMAALFRQGCPDGFIYSVASVLISCIVVSKMAAGTNVLELTTTNWAGNIVFHRDVLQEADSVEKIRTLVKSKGKVKALGSGHCFNTIADTDDNQLSLKPMHKVLALDDKARTVTVDAGITYAQLCPYLDSKGFALHNLASLLDTTVAGAISTATHGSGNKNGNLATAVYALEFVHANGDVVKYSRGSSHSDELNPIQAVVVGLGALGVITRITLDIQPTYTVRQWVYENLPLEELAENFDAITSGGYSVSFFTDWQKKRIKQLWIKVREGYGQPFWGPKKYFGATLATRKLHPIEGFNAANCTDQLGIPGPWYDRLPHFRLGSIPSAGDELQSEYIVARSDAVDAILAVETLGNQIGPHLFVSEIRTIAADDLWMSTAYGRQSVAIHFTWKNELAAVQRLMTLIEGKLAPFHPRPHWGKLFTVPPAELHSEYEKLPSFLRMADEHDPSGKFRNDFLDTNLFSS</sequence>
<dbReference type="InterPro" id="IPR006094">
    <property type="entry name" value="Oxid_FAD_bind_N"/>
</dbReference>
<dbReference type="Gramene" id="Pp3c14_20590V3.2">
    <property type="protein sequence ID" value="PAC:32959850.CDS.1"/>
    <property type="gene ID" value="Pp3c14_20590"/>
</dbReference>
<dbReference type="PaxDb" id="3218-PP1S34_208V6.1"/>
<evidence type="ECO:0000313" key="5">
    <source>
        <dbReference type="EMBL" id="PNR41378.1"/>
    </source>
</evidence>
<dbReference type="InterPro" id="IPR016171">
    <property type="entry name" value="Vanillyl_alc_oxidase_C-sub2"/>
</dbReference>
<dbReference type="InterPro" id="IPR036318">
    <property type="entry name" value="FAD-bd_PCMH-like_sf"/>
</dbReference>
<dbReference type="PANTHER" id="PTHR43762:SF1">
    <property type="entry name" value="D-ARABINONO-1,4-LACTONE OXIDASE"/>
    <property type="match status" value="1"/>
</dbReference>
<evidence type="ECO:0000259" key="4">
    <source>
        <dbReference type="PROSITE" id="PS51387"/>
    </source>
</evidence>
<dbReference type="Gene3D" id="1.10.45.10">
    <property type="entry name" value="Vanillyl-alcohol Oxidase, Chain A, domain 4"/>
    <property type="match status" value="1"/>
</dbReference>
<dbReference type="PANTHER" id="PTHR43762">
    <property type="entry name" value="L-GULONOLACTONE OXIDASE"/>
    <property type="match status" value="1"/>
</dbReference>
<dbReference type="PROSITE" id="PS51387">
    <property type="entry name" value="FAD_PCMH"/>
    <property type="match status" value="1"/>
</dbReference>
<comment type="pathway">
    <text evidence="2">Cofactor biosynthesis; L-ascorbate biosynthesis.</text>
</comment>
<feature type="domain" description="FAD-binding PCMH-type" evidence="4">
    <location>
        <begin position="52"/>
        <end position="223"/>
    </location>
</feature>
<dbReference type="STRING" id="3218.A0A2K1JIK3"/>
<dbReference type="InterPro" id="IPR010031">
    <property type="entry name" value="FAD_lactone_oxidase-like"/>
</dbReference>
<dbReference type="GO" id="GO:0003885">
    <property type="term" value="F:D-arabinono-1,4-lactone oxidase activity"/>
    <property type="evidence" value="ECO:0007669"/>
    <property type="project" value="InterPro"/>
</dbReference>
<evidence type="ECO:0000256" key="1">
    <source>
        <dbReference type="ARBA" id="ARBA00001974"/>
    </source>
</evidence>
<dbReference type="Pfam" id="PF04030">
    <property type="entry name" value="ALO"/>
    <property type="match status" value="1"/>
</dbReference>
<reference evidence="6" key="3">
    <citation type="submission" date="2020-12" db="UniProtKB">
        <authorList>
            <consortium name="EnsemblPlants"/>
        </authorList>
    </citation>
    <scope>IDENTIFICATION</scope>
</reference>
<keyword evidence="7" id="KW-1185">Reference proteome</keyword>
<keyword evidence="3" id="KW-0560">Oxidoreductase</keyword>
<organism evidence="5">
    <name type="scientific">Physcomitrium patens</name>
    <name type="common">Spreading-leaved earth moss</name>
    <name type="synonym">Physcomitrella patens</name>
    <dbReference type="NCBI Taxonomy" id="3218"/>
    <lineage>
        <taxon>Eukaryota</taxon>
        <taxon>Viridiplantae</taxon>
        <taxon>Streptophyta</taxon>
        <taxon>Embryophyta</taxon>
        <taxon>Bryophyta</taxon>
        <taxon>Bryophytina</taxon>
        <taxon>Bryopsida</taxon>
        <taxon>Funariidae</taxon>
        <taxon>Funariales</taxon>
        <taxon>Funariaceae</taxon>
        <taxon>Physcomitrium</taxon>
    </lineage>
</organism>
<protein>
    <recommendedName>
        <fullName evidence="4">FAD-binding PCMH-type domain-containing protein</fullName>
    </recommendedName>
</protein>
<evidence type="ECO:0000256" key="3">
    <source>
        <dbReference type="ARBA" id="ARBA00023002"/>
    </source>
</evidence>
<proteinExistence type="predicted"/>